<gene>
    <name evidence="1" type="ORF">GOBAR_AA06027</name>
</gene>
<name>A0A2P5YG51_GOSBA</name>
<sequence>MGRKPKLLTGTEKFIISLAATQEPAVLVVPYMIARVFHSNFTYSLPIVSDQEFVRLYFYTNSYKCQNAIVHPYDEMWFL</sequence>
<accession>A0A2P5YG51</accession>
<organism evidence="1 2">
    <name type="scientific">Gossypium barbadense</name>
    <name type="common">Sea Island cotton</name>
    <name type="synonym">Hibiscus barbadensis</name>
    <dbReference type="NCBI Taxonomy" id="3634"/>
    <lineage>
        <taxon>Eukaryota</taxon>
        <taxon>Viridiplantae</taxon>
        <taxon>Streptophyta</taxon>
        <taxon>Embryophyta</taxon>
        <taxon>Tracheophyta</taxon>
        <taxon>Spermatophyta</taxon>
        <taxon>Magnoliopsida</taxon>
        <taxon>eudicotyledons</taxon>
        <taxon>Gunneridae</taxon>
        <taxon>Pentapetalae</taxon>
        <taxon>rosids</taxon>
        <taxon>malvids</taxon>
        <taxon>Malvales</taxon>
        <taxon>Malvaceae</taxon>
        <taxon>Malvoideae</taxon>
        <taxon>Gossypium</taxon>
    </lineage>
</organism>
<proteinExistence type="predicted"/>
<evidence type="ECO:0000313" key="1">
    <source>
        <dbReference type="EMBL" id="PPS14566.1"/>
    </source>
</evidence>
<dbReference type="AlphaFoldDB" id="A0A2P5YG51"/>
<dbReference type="EMBL" id="KZ663243">
    <property type="protein sequence ID" value="PPS14566.1"/>
    <property type="molecule type" value="Genomic_DNA"/>
</dbReference>
<evidence type="ECO:0000313" key="2">
    <source>
        <dbReference type="Proteomes" id="UP000239757"/>
    </source>
</evidence>
<dbReference type="OrthoDB" id="1720310at2759"/>
<dbReference type="Proteomes" id="UP000239757">
    <property type="component" value="Unassembled WGS sequence"/>
</dbReference>
<protein>
    <submittedName>
        <fullName evidence="1">Uncharacterized protein</fullName>
    </submittedName>
</protein>
<reference evidence="1 2" key="1">
    <citation type="submission" date="2015-01" db="EMBL/GenBank/DDBJ databases">
        <title>Genome of allotetraploid Gossypium barbadense reveals genomic plasticity and fiber elongation in cotton evolution.</title>
        <authorList>
            <person name="Chen X."/>
            <person name="Liu X."/>
            <person name="Zhao B."/>
            <person name="Zheng H."/>
            <person name="Hu Y."/>
            <person name="Lu G."/>
            <person name="Yang C."/>
            <person name="Chen J."/>
            <person name="Shan C."/>
            <person name="Zhang L."/>
            <person name="Zhou Y."/>
            <person name="Wang L."/>
            <person name="Guo W."/>
            <person name="Bai Y."/>
            <person name="Ruan J."/>
            <person name="Shangguan X."/>
            <person name="Mao Y."/>
            <person name="Jiang J."/>
            <person name="Zhu Y."/>
            <person name="Lei J."/>
            <person name="Kang H."/>
            <person name="Chen S."/>
            <person name="He X."/>
            <person name="Wang R."/>
            <person name="Wang Y."/>
            <person name="Chen J."/>
            <person name="Wang L."/>
            <person name="Yu S."/>
            <person name="Wang B."/>
            <person name="Wei J."/>
            <person name="Song S."/>
            <person name="Lu X."/>
            <person name="Gao Z."/>
            <person name="Gu W."/>
            <person name="Deng X."/>
            <person name="Ma D."/>
            <person name="Wang S."/>
            <person name="Liang W."/>
            <person name="Fang L."/>
            <person name="Cai C."/>
            <person name="Zhu X."/>
            <person name="Zhou B."/>
            <person name="Zhang Y."/>
            <person name="Chen Z."/>
            <person name="Xu S."/>
            <person name="Zhu R."/>
            <person name="Wang S."/>
            <person name="Zhang T."/>
            <person name="Zhao G."/>
        </authorList>
    </citation>
    <scope>NUCLEOTIDE SEQUENCE [LARGE SCALE GENOMIC DNA]</scope>
    <source>
        <strain evidence="2">cv. Xinhai21</strain>
        <tissue evidence="1">Leaf</tissue>
    </source>
</reference>